<dbReference type="PANTHER" id="PTHR45663:SF11">
    <property type="entry name" value="GEO12009P1"/>
    <property type="match status" value="1"/>
</dbReference>
<sequence>MQNNFYKQPSQNLETVTHLVASEMGVALYFSAPNCGICVALKPKITQLISQKFPEIKFKEIASDQSPEIAAHFGVFSAPTLLVFFEGKEFSRNVRNLSLLELEEKLQRPYGMLVK</sequence>
<dbReference type="Pfam" id="PF00085">
    <property type="entry name" value="Thioredoxin"/>
    <property type="match status" value="1"/>
</dbReference>
<keyword evidence="3" id="KW-1185">Reference proteome</keyword>
<feature type="domain" description="Thioredoxin" evidence="1">
    <location>
        <begin position="21"/>
        <end position="105"/>
    </location>
</feature>
<protein>
    <submittedName>
        <fullName evidence="2">Thioredoxin</fullName>
    </submittedName>
</protein>
<dbReference type="AlphaFoldDB" id="A0A410G652"/>
<dbReference type="PANTHER" id="PTHR45663">
    <property type="entry name" value="GEO12009P1"/>
    <property type="match status" value="1"/>
</dbReference>
<dbReference type="SUPFAM" id="SSF52833">
    <property type="entry name" value="Thioredoxin-like"/>
    <property type="match status" value="1"/>
</dbReference>
<dbReference type="GO" id="GO:0005737">
    <property type="term" value="C:cytoplasm"/>
    <property type="evidence" value="ECO:0007669"/>
    <property type="project" value="TreeGrafter"/>
</dbReference>
<dbReference type="KEGG" id="aev:EI546_13920"/>
<dbReference type="EMBL" id="CP034951">
    <property type="protein sequence ID" value="QAA82749.1"/>
    <property type="molecule type" value="Genomic_DNA"/>
</dbReference>
<dbReference type="Proteomes" id="UP000285517">
    <property type="component" value="Chromosome"/>
</dbReference>
<dbReference type="InterPro" id="IPR036249">
    <property type="entry name" value="Thioredoxin-like_sf"/>
</dbReference>
<evidence type="ECO:0000313" key="3">
    <source>
        <dbReference type="Proteomes" id="UP000285517"/>
    </source>
</evidence>
<dbReference type="OrthoDB" id="411356at2"/>
<dbReference type="Gene3D" id="3.40.30.10">
    <property type="entry name" value="Glutaredoxin"/>
    <property type="match status" value="1"/>
</dbReference>
<accession>A0A410G652</accession>
<organism evidence="2 3">
    <name type="scientific">Aequorivita ciconiae</name>
    <dbReference type="NCBI Taxonomy" id="2494375"/>
    <lineage>
        <taxon>Bacteria</taxon>
        <taxon>Pseudomonadati</taxon>
        <taxon>Bacteroidota</taxon>
        <taxon>Flavobacteriia</taxon>
        <taxon>Flavobacteriales</taxon>
        <taxon>Flavobacteriaceae</taxon>
        <taxon>Aequorivita</taxon>
    </lineage>
</organism>
<name>A0A410G652_9FLAO</name>
<dbReference type="RefSeq" id="WP_128251114.1">
    <property type="nucleotide sequence ID" value="NZ_CP034951.1"/>
</dbReference>
<gene>
    <name evidence="2" type="ORF">EI546_13920</name>
</gene>
<evidence type="ECO:0000313" key="2">
    <source>
        <dbReference type="EMBL" id="QAA82749.1"/>
    </source>
</evidence>
<dbReference type="GO" id="GO:0015035">
    <property type="term" value="F:protein-disulfide reductase activity"/>
    <property type="evidence" value="ECO:0007669"/>
    <property type="project" value="TreeGrafter"/>
</dbReference>
<dbReference type="CDD" id="cd02947">
    <property type="entry name" value="TRX_family"/>
    <property type="match status" value="1"/>
</dbReference>
<dbReference type="InterPro" id="IPR013766">
    <property type="entry name" value="Thioredoxin_domain"/>
</dbReference>
<reference evidence="2 3" key="1">
    <citation type="submission" date="2019-01" db="EMBL/GenBank/DDBJ databases">
        <title>Complete genome sequencing of Aequorivita sp. H23M31.</title>
        <authorList>
            <person name="Bae J.-W."/>
        </authorList>
    </citation>
    <scope>NUCLEOTIDE SEQUENCE [LARGE SCALE GENOMIC DNA]</scope>
    <source>
        <strain evidence="2 3">H23M31</strain>
    </source>
</reference>
<evidence type="ECO:0000259" key="1">
    <source>
        <dbReference type="Pfam" id="PF00085"/>
    </source>
</evidence>
<proteinExistence type="predicted"/>